<keyword evidence="1" id="KW-0812">Transmembrane</keyword>
<feature type="transmembrane region" description="Helical" evidence="1">
    <location>
        <begin position="6"/>
        <end position="32"/>
    </location>
</feature>
<accession>A0A1H6M9W9</accession>
<evidence type="ECO:0000313" key="2">
    <source>
        <dbReference type="EMBL" id="SEH94358.1"/>
    </source>
</evidence>
<keyword evidence="1" id="KW-0472">Membrane</keyword>
<reference evidence="3" key="1">
    <citation type="submission" date="2016-06" db="EMBL/GenBank/DDBJ databases">
        <authorList>
            <person name="Petersen J."/>
            <person name="Sayavedra L."/>
        </authorList>
    </citation>
    <scope>NUCLEOTIDE SEQUENCE [LARGE SCALE GENOMIC DNA]</scope>
    <source>
        <strain evidence="3">BazSymA</strain>
    </source>
</reference>
<name>A0A1H6M9W9_9GAMM</name>
<dbReference type="EMBL" id="CDSC02000347">
    <property type="protein sequence ID" value="SEH94358.1"/>
    <property type="molecule type" value="Genomic_DNA"/>
</dbReference>
<dbReference type="AlphaFoldDB" id="A0A1H6M9W9"/>
<evidence type="ECO:0000313" key="3">
    <source>
        <dbReference type="Proteomes" id="UP000198988"/>
    </source>
</evidence>
<evidence type="ECO:0000256" key="1">
    <source>
        <dbReference type="SAM" id="Phobius"/>
    </source>
</evidence>
<proteinExistence type="predicted"/>
<organism evidence="2 3">
    <name type="scientific">Bathymodiolus azoricus thioautotrophic gill symbiont</name>
    <dbReference type="NCBI Taxonomy" id="235205"/>
    <lineage>
        <taxon>Bacteria</taxon>
        <taxon>Pseudomonadati</taxon>
        <taxon>Pseudomonadota</taxon>
        <taxon>Gammaproteobacteria</taxon>
        <taxon>sulfur-oxidizing symbionts</taxon>
    </lineage>
</organism>
<dbReference type="Proteomes" id="UP000198988">
    <property type="component" value="Unassembled WGS sequence"/>
</dbReference>
<protein>
    <submittedName>
        <fullName evidence="2">Secreted protein</fullName>
    </submittedName>
</protein>
<sequence length="36" mass="3960">MLPSVILPMLVAMSLVCQLVTFVVMVASPLLLRARF</sequence>
<keyword evidence="1" id="KW-1133">Transmembrane helix</keyword>
<gene>
    <name evidence="2" type="ORF">BAZSYMA_ACONTIG00457_10</name>
</gene>